<evidence type="ECO:0000256" key="2">
    <source>
        <dbReference type="ARBA" id="ARBA00006837"/>
    </source>
</evidence>
<comment type="function">
    <text evidence="12">Component of the PAM complex, a complex required for the translocation of transit peptide-containing proteins from the inner membrane into the mitochondrial matrix in an ATP-dependent manner.</text>
</comment>
<keyword evidence="5 12" id="KW-0999">Mitochondrion inner membrane</keyword>
<evidence type="ECO:0000256" key="10">
    <source>
        <dbReference type="ARBA" id="ARBA00023128"/>
    </source>
</evidence>
<evidence type="ECO:0000256" key="6">
    <source>
        <dbReference type="ARBA" id="ARBA00022927"/>
    </source>
</evidence>
<sequence length="197" mass="22107">MSIHKTLLRPVLGTTPWTNTIRLASTTTSTSNVPSSSEQTTLTWPQYLALRHRRRIVSQVASVPTTFAAFFGGAAYFGSLEMDPTQPIFGIDPMFVYGGATLGCAGLGYLVGPTIGTLLFKAFNGSKNKSMEVMDKRFYDHIKSRRVDPSYQSINNPTPDYYGEKISSFKTYRRWLRDQSAYRRKALHGMKEETEAL</sequence>
<dbReference type="PANTHER" id="PTHR28021">
    <property type="entry name" value="PRESEQUENCE TRANSLOCATED-ASSOCIATED MOTOR SUBUNIT PAM17, MITOCHONDRIAL"/>
    <property type="match status" value="1"/>
</dbReference>
<comment type="subcellular location">
    <subcellularLocation>
        <location evidence="1 12">Mitochondrion inner membrane</location>
        <topology evidence="1 12">Multi-pass membrane protein</topology>
    </subcellularLocation>
</comment>
<feature type="transmembrane region" description="Helical" evidence="12">
    <location>
        <begin position="97"/>
        <end position="120"/>
    </location>
</feature>
<evidence type="ECO:0000256" key="3">
    <source>
        <dbReference type="ARBA" id="ARBA00022448"/>
    </source>
</evidence>
<comment type="similarity">
    <text evidence="2 12">Belongs to the PAM17 family.</text>
</comment>
<keyword evidence="11 12" id="KW-0472">Membrane</keyword>
<organism evidence="13 14">
    <name type="scientific">Filobasidium floriforme</name>
    <dbReference type="NCBI Taxonomy" id="5210"/>
    <lineage>
        <taxon>Eukaryota</taxon>
        <taxon>Fungi</taxon>
        <taxon>Dikarya</taxon>
        <taxon>Basidiomycota</taxon>
        <taxon>Agaricomycotina</taxon>
        <taxon>Tremellomycetes</taxon>
        <taxon>Filobasidiales</taxon>
        <taxon>Filobasidiaceae</taxon>
        <taxon>Filobasidium</taxon>
    </lineage>
</organism>
<evidence type="ECO:0000256" key="1">
    <source>
        <dbReference type="ARBA" id="ARBA00004448"/>
    </source>
</evidence>
<keyword evidence="8 12" id="KW-1133">Transmembrane helix</keyword>
<evidence type="ECO:0000313" key="13">
    <source>
        <dbReference type="EMBL" id="KAG7561851.1"/>
    </source>
</evidence>
<evidence type="ECO:0000256" key="9">
    <source>
        <dbReference type="ARBA" id="ARBA00023010"/>
    </source>
</evidence>
<keyword evidence="10 12" id="KW-0496">Mitochondrion</keyword>
<dbReference type="GO" id="GO:0030150">
    <property type="term" value="P:protein import into mitochondrial matrix"/>
    <property type="evidence" value="ECO:0007669"/>
    <property type="project" value="UniProtKB-UniRule"/>
</dbReference>
<gene>
    <name evidence="13" type="ORF">FFLO_02668</name>
</gene>
<dbReference type="InterPro" id="IPR013875">
    <property type="entry name" value="Pam17"/>
</dbReference>
<dbReference type="GO" id="GO:0001405">
    <property type="term" value="C:PAM complex, Tim23 associated import motor"/>
    <property type="evidence" value="ECO:0007669"/>
    <property type="project" value="UniProtKB-UniRule"/>
</dbReference>
<name>A0A8K0JSD9_9TREE</name>
<protein>
    <recommendedName>
        <fullName evidence="12">Presequence translocated-associated motor subunit PAM17</fullName>
    </recommendedName>
</protein>
<evidence type="ECO:0000256" key="7">
    <source>
        <dbReference type="ARBA" id="ARBA00022946"/>
    </source>
</evidence>
<feature type="transmembrane region" description="Helical" evidence="12">
    <location>
        <begin position="56"/>
        <end position="77"/>
    </location>
</feature>
<evidence type="ECO:0000256" key="12">
    <source>
        <dbReference type="RuleBase" id="RU367146"/>
    </source>
</evidence>
<reference evidence="13" key="1">
    <citation type="submission" date="2020-04" db="EMBL/GenBank/DDBJ databases">
        <title>Analysis of mating type loci in Filobasidium floriforme.</title>
        <authorList>
            <person name="Nowrousian M."/>
        </authorList>
    </citation>
    <scope>NUCLEOTIDE SEQUENCE</scope>
    <source>
        <strain evidence="13">CBS 6242</strain>
    </source>
</reference>
<dbReference type="EMBL" id="JABELV010000044">
    <property type="protein sequence ID" value="KAG7561851.1"/>
    <property type="molecule type" value="Genomic_DNA"/>
</dbReference>
<comment type="caution">
    <text evidence="13">The sequence shown here is derived from an EMBL/GenBank/DDBJ whole genome shotgun (WGS) entry which is preliminary data.</text>
</comment>
<keyword evidence="14" id="KW-1185">Reference proteome</keyword>
<dbReference type="PANTHER" id="PTHR28021:SF1">
    <property type="entry name" value="PRESEQUENCE TRANSLOCATED-ASSOCIATED MOTOR SUBUNIT PAM17, MITOCHONDRIAL"/>
    <property type="match status" value="1"/>
</dbReference>
<evidence type="ECO:0000256" key="5">
    <source>
        <dbReference type="ARBA" id="ARBA00022792"/>
    </source>
</evidence>
<evidence type="ECO:0000256" key="11">
    <source>
        <dbReference type="ARBA" id="ARBA00023136"/>
    </source>
</evidence>
<keyword evidence="7" id="KW-0809">Transit peptide</keyword>
<keyword evidence="9 12" id="KW-0811">Translocation</keyword>
<evidence type="ECO:0000256" key="8">
    <source>
        <dbReference type="ARBA" id="ARBA00022989"/>
    </source>
</evidence>
<evidence type="ECO:0000256" key="4">
    <source>
        <dbReference type="ARBA" id="ARBA00022692"/>
    </source>
</evidence>
<evidence type="ECO:0000313" key="14">
    <source>
        <dbReference type="Proteomes" id="UP000812966"/>
    </source>
</evidence>
<dbReference type="Pfam" id="PF08566">
    <property type="entry name" value="Pam17"/>
    <property type="match status" value="1"/>
</dbReference>
<dbReference type="Proteomes" id="UP000812966">
    <property type="component" value="Unassembled WGS sequence"/>
</dbReference>
<comment type="subunit">
    <text evidence="12">Component of the PAM complex.</text>
</comment>
<keyword evidence="3 12" id="KW-0813">Transport</keyword>
<keyword evidence="4 12" id="KW-0812">Transmembrane</keyword>
<dbReference type="AlphaFoldDB" id="A0A8K0JSD9"/>
<proteinExistence type="inferred from homology"/>
<keyword evidence="6 12" id="KW-0653">Protein transport</keyword>
<accession>A0A8K0JSD9</accession>